<reference evidence="2 3" key="1">
    <citation type="submission" date="2014-03" db="EMBL/GenBank/DDBJ databases">
        <title>Draft Genome Sequence of Actibacterium mucosum KCTC 23349, a Marine Alphaproteobacterium with Complex Ionic Requirements Isolated from Mediterranean Seawater at Malvarrosa Beach, Valencia, Spain.</title>
        <authorList>
            <person name="Arahal D.R."/>
            <person name="Shao Z."/>
            <person name="Lai Q."/>
            <person name="Pujalte M.J."/>
        </authorList>
    </citation>
    <scope>NUCLEOTIDE SEQUENCE [LARGE SCALE GENOMIC DNA]</scope>
    <source>
        <strain evidence="2 3">KCTC 23349</strain>
    </source>
</reference>
<dbReference type="EMBL" id="JFKE01000004">
    <property type="protein sequence ID" value="KAJ55495.1"/>
    <property type="molecule type" value="Genomic_DNA"/>
</dbReference>
<keyword evidence="3" id="KW-1185">Reference proteome</keyword>
<keyword evidence="1" id="KW-0472">Membrane</keyword>
<sequence>MYEQDSFFTLSAPHQFGLLCLSAVFATGMVAAAWQLKRWPRVVAVPLAVVLVWVFTWISPQGYYQYYRSIIDGLPAQWVVGAPPGLGTLWALLSFRGPDTLSAHSLGVMGWIVIIVATIRHRTR</sequence>
<evidence type="ECO:0000313" key="2">
    <source>
        <dbReference type="EMBL" id="KAJ55495.1"/>
    </source>
</evidence>
<accession>A0A037ZGC3</accession>
<dbReference type="AlphaFoldDB" id="A0A037ZGC3"/>
<protein>
    <submittedName>
        <fullName evidence="2">Uncharacterized protein</fullName>
    </submittedName>
</protein>
<dbReference type="STRING" id="1454373.ACMU_12440"/>
<feature type="transmembrane region" description="Helical" evidence="1">
    <location>
        <begin position="101"/>
        <end position="119"/>
    </location>
</feature>
<organism evidence="2 3">
    <name type="scientific">Actibacterium mucosum KCTC 23349</name>
    <dbReference type="NCBI Taxonomy" id="1454373"/>
    <lineage>
        <taxon>Bacteria</taxon>
        <taxon>Pseudomonadati</taxon>
        <taxon>Pseudomonadota</taxon>
        <taxon>Alphaproteobacteria</taxon>
        <taxon>Rhodobacterales</taxon>
        <taxon>Roseobacteraceae</taxon>
        <taxon>Actibacterium</taxon>
    </lineage>
</organism>
<comment type="caution">
    <text evidence="2">The sequence shown here is derived from an EMBL/GenBank/DDBJ whole genome shotgun (WGS) entry which is preliminary data.</text>
</comment>
<dbReference type="Proteomes" id="UP000026249">
    <property type="component" value="Unassembled WGS sequence"/>
</dbReference>
<name>A0A037ZGC3_9RHOB</name>
<proteinExistence type="predicted"/>
<feature type="transmembrane region" description="Helical" evidence="1">
    <location>
        <begin position="16"/>
        <end position="34"/>
    </location>
</feature>
<evidence type="ECO:0000313" key="3">
    <source>
        <dbReference type="Proteomes" id="UP000026249"/>
    </source>
</evidence>
<keyword evidence="1" id="KW-1133">Transmembrane helix</keyword>
<dbReference type="RefSeq" id="WP_035259326.1">
    <property type="nucleotide sequence ID" value="NZ_JFKE01000004.1"/>
</dbReference>
<feature type="transmembrane region" description="Helical" evidence="1">
    <location>
        <begin position="41"/>
        <end position="59"/>
    </location>
</feature>
<keyword evidence="1" id="KW-0812">Transmembrane</keyword>
<gene>
    <name evidence="2" type="ORF">ACMU_12440</name>
</gene>
<evidence type="ECO:0000256" key="1">
    <source>
        <dbReference type="SAM" id="Phobius"/>
    </source>
</evidence>